<dbReference type="SMART" id="SM01024">
    <property type="entry name" value="BCS1_N"/>
    <property type="match status" value="1"/>
</dbReference>
<feature type="region of interest" description="Disordered" evidence="12">
    <location>
        <begin position="550"/>
        <end position="589"/>
    </location>
</feature>
<evidence type="ECO:0000256" key="8">
    <source>
        <dbReference type="ARBA" id="ARBA00022989"/>
    </source>
</evidence>
<keyword evidence="3 13" id="KW-0812">Transmembrane</keyword>
<feature type="compositionally biased region" description="Low complexity" evidence="12">
    <location>
        <begin position="636"/>
        <end position="651"/>
    </location>
</feature>
<dbReference type="SMART" id="SM00382">
    <property type="entry name" value="AAA"/>
    <property type="match status" value="1"/>
</dbReference>
<evidence type="ECO:0000256" key="7">
    <source>
        <dbReference type="ARBA" id="ARBA00022840"/>
    </source>
</evidence>
<feature type="transmembrane region" description="Helical" evidence="13">
    <location>
        <begin position="32"/>
        <end position="51"/>
    </location>
</feature>
<evidence type="ECO:0000256" key="9">
    <source>
        <dbReference type="ARBA" id="ARBA00023128"/>
    </source>
</evidence>
<evidence type="ECO:0000256" key="11">
    <source>
        <dbReference type="ARBA" id="ARBA00048778"/>
    </source>
</evidence>
<keyword evidence="10 13" id="KW-0472">Membrane</keyword>
<dbReference type="Pfam" id="PF08740">
    <property type="entry name" value="BCS1_N"/>
    <property type="match status" value="1"/>
</dbReference>
<comment type="similarity">
    <text evidence="2">Belongs to the AAA ATPase family. BCS1 subfamily.</text>
</comment>
<dbReference type="GO" id="GO:0016887">
    <property type="term" value="F:ATP hydrolysis activity"/>
    <property type="evidence" value="ECO:0007669"/>
    <property type="project" value="InterPro"/>
</dbReference>
<evidence type="ECO:0000256" key="2">
    <source>
        <dbReference type="ARBA" id="ARBA00007448"/>
    </source>
</evidence>
<dbReference type="OrthoDB" id="10251412at2759"/>
<dbReference type="Proteomes" id="UP000054516">
    <property type="component" value="Unassembled WGS sequence"/>
</dbReference>
<evidence type="ECO:0000259" key="14">
    <source>
        <dbReference type="SMART" id="SM00382"/>
    </source>
</evidence>
<comment type="catalytic activity">
    <reaction evidence="11">
        <text>ATP + H2O = ADP + phosphate + H(+)</text>
        <dbReference type="Rhea" id="RHEA:13065"/>
        <dbReference type="ChEBI" id="CHEBI:15377"/>
        <dbReference type="ChEBI" id="CHEBI:15378"/>
        <dbReference type="ChEBI" id="CHEBI:30616"/>
        <dbReference type="ChEBI" id="CHEBI:43474"/>
        <dbReference type="ChEBI" id="CHEBI:456216"/>
    </reaction>
    <physiologicalReaction direction="left-to-right" evidence="11">
        <dbReference type="Rhea" id="RHEA:13066"/>
    </physiologicalReaction>
</comment>
<dbReference type="GO" id="GO:0005743">
    <property type="term" value="C:mitochondrial inner membrane"/>
    <property type="evidence" value="ECO:0007669"/>
    <property type="project" value="UniProtKB-SubCell"/>
</dbReference>
<evidence type="ECO:0000256" key="4">
    <source>
        <dbReference type="ARBA" id="ARBA00022741"/>
    </source>
</evidence>
<dbReference type="InterPro" id="IPR003593">
    <property type="entry name" value="AAA+_ATPase"/>
</dbReference>
<name>A0A1W2TG13_ROSNE</name>
<keyword evidence="7" id="KW-0067">ATP-binding</keyword>
<dbReference type="PANTHER" id="PTHR23070">
    <property type="entry name" value="BCS1 AAA-TYPE ATPASE"/>
    <property type="match status" value="1"/>
</dbReference>
<dbReference type="InterPro" id="IPR027417">
    <property type="entry name" value="P-loop_NTPase"/>
</dbReference>
<evidence type="ECO:0000313" key="16">
    <source>
        <dbReference type="EMBL" id="GAP87020.2"/>
    </source>
</evidence>
<evidence type="ECO:0000313" key="17">
    <source>
        <dbReference type="Proteomes" id="UP000054516"/>
    </source>
</evidence>
<proteinExistence type="inferred from homology"/>
<feature type="domain" description="AAA+ ATPase" evidence="14">
    <location>
        <begin position="294"/>
        <end position="452"/>
    </location>
</feature>
<protein>
    <submittedName>
        <fullName evidence="16">Putative mitochondrial chaperone bcs1</fullName>
    </submittedName>
</protein>
<dbReference type="InterPro" id="IPR050747">
    <property type="entry name" value="Mitochondrial_chaperone_BCS1"/>
</dbReference>
<reference evidence="16" key="1">
    <citation type="submission" date="2016-03" db="EMBL/GenBank/DDBJ databases">
        <title>Draft genome sequence of Rosellinia necatrix.</title>
        <authorList>
            <person name="Kanematsu S."/>
        </authorList>
    </citation>
    <scope>NUCLEOTIDE SEQUENCE [LARGE SCALE GENOMIC DNA]</scope>
    <source>
        <strain evidence="16">W97</strain>
    </source>
</reference>
<dbReference type="Pfam" id="PF00004">
    <property type="entry name" value="AAA"/>
    <property type="match status" value="2"/>
</dbReference>
<evidence type="ECO:0000256" key="3">
    <source>
        <dbReference type="ARBA" id="ARBA00022692"/>
    </source>
</evidence>
<accession>A0A1W2TG13</accession>
<keyword evidence="9" id="KW-0496">Mitochondrion</keyword>
<keyword evidence="8 13" id="KW-1133">Transmembrane helix</keyword>
<feature type="domain" description="BCS1 N-terminal" evidence="15">
    <location>
        <begin position="63"/>
        <end position="261"/>
    </location>
</feature>
<dbReference type="GO" id="GO:0005524">
    <property type="term" value="F:ATP binding"/>
    <property type="evidence" value="ECO:0007669"/>
    <property type="project" value="UniProtKB-KW"/>
</dbReference>
<evidence type="ECO:0000256" key="12">
    <source>
        <dbReference type="SAM" id="MobiDB-lite"/>
    </source>
</evidence>
<dbReference type="InterPro" id="IPR003960">
    <property type="entry name" value="ATPase_AAA_CS"/>
</dbReference>
<feature type="region of interest" description="Disordered" evidence="12">
    <location>
        <begin position="362"/>
        <end position="398"/>
    </location>
</feature>
<dbReference type="AlphaFoldDB" id="A0A1W2TG13"/>
<evidence type="ECO:0000256" key="5">
    <source>
        <dbReference type="ARBA" id="ARBA00022792"/>
    </source>
</evidence>
<keyword evidence="17" id="KW-1185">Reference proteome</keyword>
<feature type="compositionally biased region" description="Polar residues" evidence="12">
    <location>
        <begin position="661"/>
        <end position="682"/>
    </location>
</feature>
<dbReference type="EMBL" id="DF977470">
    <property type="protein sequence ID" value="GAP87020.2"/>
    <property type="molecule type" value="Genomic_DNA"/>
</dbReference>
<keyword evidence="4" id="KW-0547">Nucleotide-binding</keyword>
<keyword evidence="6" id="KW-0378">Hydrolase</keyword>
<comment type="subcellular location">
    <subcellularLocation>
        <location evidence="1">Mitochondrion inner membrane</location>
        <topology evidence="1">Single-pass membrane protein</topology>
    </subcellularLocation>
</comment>
<dbReference type="OMA" id="YWQRSMS"/>
<evidence type="ECO:0000256" key="6">
    <source>
        <dbReference type="ARBA" id="ARBA00022801"/>
    </source>
</evidence>
<dbReference type="Pfam" id="PF25426">
    <property type="entry name" value="AAA_lid_BCS1"/>
    <property type="match status" value="1"/>
</dbReference>
<feature type="compositionally biased region" description="Basic and acidic residues" evidence="12">
    <location>
        <begin position="612"/>
        <end position="635"/>
    </location>
</feature>
<dbReference type="InterPro" id="IPR003959">
    <property type="entry name" value="ATPase_AAA_core"/>
</dbReference>
<dbReference type="Gene3D" id="3.40.50.300">
    <property type="entry name" value="P-loop containing nucleotide triphosphate hydrolases"/>
    <property type="match status" value="1"/>
</dbReference>
<evidence type="ECO:0000259" key="15">
    <source>
        <dbReference type="SMART" id="SM01024"/>
    </source>
</evidence>
<evidence type="ECO:0000256" key="13">
    <source>
        <dbReference type="SAM" id="Phobius"/>
    </source>
</evidence>
<sequence>MADPLQSGFQSSETASIHNAASPTAPPTQLAVLDWFFPGFSVFAGIVQRYLHVDLNLYIPLFILIGALIVCWNYATQYLWDQVENYFMSVVDIRTDDEIYNILMAWVATQRFSQGARRFIVNTNLSSRSWNMWRWDDNDEEDEDEYGDGQSAEKKKKKALSYTPSFGSHYFWYKGQLLLFRRTANREQNSNMLVSEREEISISCFGRNPWVLKELLLEAREKFNLKNEQKTQIYRGATRGMSSEPSWQRCMSRASRPFSTVILNEKTKQELVDDVTDYLNPATQRWYANRGIPYRRGYLLHGPPGTGKSSLSLALAGFFKMRIYIVSLSSVNANEETLGNLFAVLPRRCVVLLEDIDSAGLTHTRDENEGSAKPPRGKDDEMEPGQITKGDGPTNGQNNYRLSLSGLLNILDGVASQEGRILIMTTNHVEKLDKALIRPGRVDMIVEFGLADDYMITNIFRNIFAYLEGDDDDAAADQHSILKPEERKAALEKQGRERAAHDARIDELAREFAARVPTHEFSPAELQGHLMKHKHSPQGAVEAAGEFVERTRRDHKEKELKAAEAARKEAEEKAKAAEEETRKKVEEEIKKKVEEEIQAKFGEEIRKKVEAEIEKKKKEEEAEEAEAKKKKEETKSANSSSSDDSSSSSEGTKIETPEAVSDSTAAPKTATGETDTSPSEVKTITLDEKPNQDSGYVTPASGEP</sequence>
<dbReference type="InterPro" id="IPR057495">
    <property type="entry name" value="AAA_lid_BCS1"/>
</dbReference>
<evidence type="ECO:0000256" key="10">
    <source>
        <dbReference type="ARBA" id="ARBA00023136"/>
    </source>
</evidence>
<dbReference type="STRING" id="77044.A0A1W2TG13"/>
<feature type="transmembrane region" description="Helical" evidence="13">
    <location>
        <begin position="58"/>
        <end position="80"/>
    </location>
</feature>
<keyword evidence="5" id="KW-0999">Mitochondrion inner membrane</keyword>
<dbReference type="PROSITE" id="PS00674">
    <property type="entry name" value="AAA"/>
    <property type="match status" value="1"/>
</dbReference>
<dbReference type="SUPFAM" id="SSF52540">
    <property type="entry name" value="P-loop containing nucleoside triphosphate hydrolases"/>
    <property type="match status" value="1"/>
</dbReference>
<evidence type="ECO:0000256" key="1">
    <source>
        <dbReference type="ARBA" id="ARBA00004434"/>
    </source>
</evidence>
<gene>
    <name evidence="16" type="ORF">SAMD00023353_2501350</name>
</gene>
<feature type="region of interest" description="Disordered" evidence="12">
    <location>
        <begin position="612"/>
        <end position="704"/>
    </location>
</feature>
<organism evidence="16">
    <name type="scientific">Rosellinia necatrix</name>
    <name type="common">White root-rot fungus</name>
    <dbReference type="NCBI Taxonomy" id="77044"/>
    <lineage>
        <taxon>Eukaryota</taxon>
        <taxon>Fungi</taxon>
        <taxon>Dikarya</taxon>
        <taxon>Ascomycota</taxon>
        <taxon>Pezizomycotina</taxon>
        <taxon>Sordariomycetes</taxon>
        <taxon>Xylariomycetidae</taxon>
        <taxon>Xylariales</taxon>
        <taxon>Xylariaceae</taxon>
        <taxon>Rosellinia</taxon>
    </lineage>
</organism>
<dbReference type="InterPro" id="IPR014851">
    <property type="entry name" value="BCS1_N"/>
</dbReference>